<gene>
    <name evidence="2" type="ORF">HDA32_005091</name>
</gene>
<proteinExistence type="predicted"/>
<comment type="caution">
    <text evidence="2">The sequence shown here is derived from an EMBL/GenBank/DDBJ whole genome shotgun (WGS) entry which is preliminary data.</text>
</comment>
<evidence type="ECO:0008006" key="4">
    <source>
        <dbReference type="Google" id="ProtNLM"/>
    </source>
</evidence>
<evidence type="ECO:0000313" key="3">
    <source>
        <dbReference type="Proteomes" id="UP000589036"/>
    </source>
</evidence>
<evidence type="ECO:0000313" key="2">
    <source>
        <dbReference type="EMBL" id="NYE49971.1"/>
    </source>
</evidence>
<sequence>MGDGGPIRPGRPTAASGSIGARSARFAVRVLVVLAAGVMGAGFLGWRAGILVAALAALTYLLLATVAPRVPAPYGRGRLLRALQRQGYHVVPVVMSRHLAVGPGGVYLLETRIWRHAVSREDDDWRIGAVPAARAMERLVGHANRVDRALRLSEDRPGVTVVPVIAVAGRLPEPVMRSGRAIIARPRSAVRYILERPEVLRVEEVDEITEAAIERLAEE</sequence>
<accession>A0A852U1G4</accession>
<keyword evidence="1" id="KW-0472">Membrane</keyword>
<evidence type="ECO:0000256" key="1">
    <source>
        <dbReference type="SAM" id="Phobius"/>
    </source>
</evidence>
<keyword evidence="1" id="KW-0812">Transmembrane</keyword>
<keyword evidence="1" id="KW-1133">Transmembrane helix</keyword>
<organism evidence="2 3">
    <name type="scientific">Spinactinospora alkalitolerans</name>
    <dbReference type="NCBI Taxonomy" id="687207"/>
    <lineage>
        <taxon>Bacteria</taxon>
        <taxon>Bacillati</taxon>
        <taxon>Actinomycetota</taxon>
        <taxon>Actinomycetes</taxon>
        <taxon>Streptosporangiales</taxon>
        <taxon>Nocardiopsidaceae</taxon>
        <taxon>Spinactinospora</taxon>
    </lineage>
</organism>
<dbReference type="AlphaFoldDB" id="A0A852U1G4"/>
<reference evidence="2 3" key="1">
    <citation type="submission" date="2020-07" db="EMBL/GenBank/DDBJ databases">
        <title>Sequencing the genomes of 1000 actinobacteria strains.</title>
        <authorList>
            <person name="Klenk H.-P."/>
        </authorList>
    </citation>
    <scope>NUCLEOTIDE SEQUENCE [LARGE SCALE GENOMIC DNA]</scope>
    <source>
        <strain evidence="2 3">CXB654</strain>
    </source>
</reference>
<feature type="transmembrane region" description="Helical" evidence="1">
    <location>
        <begin position="26"/>
        <end position="44"/>
    </location>
</feature>
<keyword evidence="3" id="KW-1185">Reference proteome</keyword>
<name>A0A852U1G4_9ACTN</name>
<dbReference type="Proteomes" id="UP000589036">
    <property type="component" value="Unassembled WGS sequence"/>
</dbReference>
<protein>
    <recommendedName>
        <fullName evidence="4">NERD domain-containing protein</fullName>
    </recommendedName>
</protein>
<dbReference type="RefSeq" id="WP_179645538.1">
    <property type="nucleotide sequence ID" value="NZ_BAAAYY010000027.1"/>
</dbReference>
<dbReference type="EMBL" id="JACCCC010000001">
    <property type="protein sequence ID" value="NYE49971.1"/>
    <property type="molecule type" value="Genomic_DNA"/>
</dbReference>
<feature type="transmembrane region" description="Helical" evidence="1">
    <location>
        <begin position="50"/>
        <end position="71"/>
    </location>
</feature>